<dbReference type="InParanoid" id="A0A0D0CZ43"/>
<proteinExistence type="predicted"/>
<dbReference type="AlphaFoldDB" id="A0A0D0CZ43"/>
<organism evidence="1 2">
    <name type="scientific">Paxillus rubicundulus Ve08.2h10</name>
    <dbReference type="NCBI Taxonomy" id="930991"/>
    <lineage>
        <taxon>Eukaryota</taxon>
        <taxon>Fungi</taxon>
        <taxon>Dikarya</taxon>
        <taxon>Basidiomycota</taxon>
        <taxon>Agaricomycotina</taxon>
        <taxon>Agaricomycetes</taxon>
        <taxon>Agaricomycetidae</taxon>
        <taxon>Boletales</taxon>
        <taxon>Paxilineae</taxon>
        <taxon>Paxillaceae</taxon>
        <taxon>Paxillus</taxon>
    </lineage>
</organism>
<protein>
    <submittedName>
        <fullName evidence="1">Uncharacterized protein</fullName>
    </submittedName>
</protein>
<reference evidence="2" key="2">
    <citation type="submission" date="2015-01" db="EMBL/GenBank/DDBJ databases">
        <title>Evolutionary Origins and Diversification of the Mycorrhizal Mutualists.</title>
        <authorList>
            <consortium name="DOE Joint Genome Institute"/>
            <consortium name="Mycorrhizal Genomics Consortium"/>
            <person name="Kohler A."/>
            <person name="Kuo A."/>
            <person name="Nagy L.G."/>
            <person name="Floudas D."/>
            <person name="Copeland A."/>
            <person name="Barry K.W."/>
            <person name="Cichocki N."/>
            <person name="Veneault-Fourrey C."/>
            <person name="LaButti K."/>
            <person name="Lindquist E.A."/>
            <person name="Lipzen A."/>
            <person name="Lundell T."/>
            <person name="Morin E."/>
            <person name="Murat C."/>
            <person name="Riley R."/>
            <person name="Ohm R."/>
            <person name="Sun H."/>
            <person name="Tunlid A."/>
            <person name="Henrissat B."/>
            <person name="Grigoriev I.V."/>
            <person name="Hibbett D.S."/>
            <person name="Martin F."/>
        </authorList>
    </citation>
    <scope>NUCLEOTIDE SEQUENCE [LARGE SCALE GENOMIC DNA]</scope>
    <source>
        <strain evidence="2">Ve08.2h10</strain>
    </source>
</reference>
<reference evidence="1 2" key="1">
    <citation type="submission" date="2014-04" db="EMBL/GenBank/DDBJ databases">
        <authorList>
            <consortium name="DOE Joint Genome Institute"/>
            <person name="Kuo A."/>
            <person name="Kohler A."/>
            <person name="Jargeat P."/>
            <person name="Nagy L.G."/>
            <person name="Floudas D."/>
            <person name="Copeland A."/>
            <person name="Barry K.W."/>
            <person name="Cichocki N."/>
            <person name="Veneault-Fourrey C."/>
            <person name="LaButti K."/>
            <person name="Lindquist E.A."/>
            <person name="Lipzen A."/>
            <person name="Lundell T."/>
            <person name="Morin E."/>
            <person name="Murat C."/>
            <person name="Sun H."/>
            <person name="Tunlid A."/>
            <person name="Henrissat B."/>
            <person name="Grigoriev I.V."/>
            <person name="Hibbett D.S."/>
            <person name="Martin F."/>
            <person name="Nordberg H.P."/>
            <person name="Cantor M.N."/>
            <person name="Hua S.X."/>
        </authorList>
    </citation>
    <scope>NUCLEOTIDE SEQUENCE [LARGE SCALE GENOMIC DNA]</scope>
    <source>
        <strain evidence="1 2">Ve08.2h10</strain>
    </source>
</reference>
<dbReference type="EMBL" id="KN827449">
    <property type="protein sequence ID" value="KIK76506.1"/>
    <property type="molecule type" value="Genomic_DNA"/>
</dbReference>
<dbReference type="Proteomes" id="UP000054538">
    <property type="component" value="Unassembled WGS sequence"/>
</dbReference>
<evidence type="ECO:0000313" key="1">
    <source>
        <dbReference type="EMBL" id="KIK76506.1"/>
    </source>
</evidence>
<gene>
    <name evidence="1" type="ORF">PAXRUDRAFT_169729</name>
</gene>
<feature type="non-terminal residue" evidence="1">
    <location>
        <position position="112"/>
    </location>
</feature>
<evidence type="ECO:0000313" key="2">
    <source>
        <dbReference type="Proteomes" id="UP000054538"/>
    </source>
</evidence>
<name>A0A0D0CZ43_9AGAM</name>
<accession>A0A0D0CZ43</accession>
<dbReference type="HOGENOM" id="CLU_172246_0_0_1"/>
<keyword evidence="2" id="KW-1185">Reference proteome</keyword>
<sequence length="112" mass="12548">PTHLTNPPRHHGQLKMAPMKMSAEFHCILSPDTAETVQGYWPEPLDTRTQCMEACTLTPHTVNITCSPTHHELPYRVITLECSTSAPYTGHCCFTDTSTASHRGLKILFTRL</sequence>